<evidence type="ECO:0000256" key="1">
    <source>
        <dbReference type="SAM" id="MobiDB-lite"/>
    </source>
</evidence>
<sequence length="210" mass="23829">MMEILLDLQNDSKENKVAVNEIKSDISSIKVTLELHESNDDNVKLLRELKQVLELTEIDETSLKKVSFLNLGNLKAIKCIFKQPIYASMMFKNAVKLKGSRYGIQPDFTFHQRTVRKFLSETGKKYVEGKDSIFQVRSWRYLIVKPKDGGETYYESDGSKVVVAKKEWIYPIRQIQAQTTSARYPEGAKAPSSHRGPPRPVITSASQGSA</sequence>
<dbReference type="AlphaFoldDB" id="A0A8J2L0X1"/>
<organism evidence="2 3">
    <name type="scientific">Allacma fusca</name>
    <dbReference type="NCBI Taxonomy" id="39272"/>
    <lineage>
        <taxon>Eukaryota</taxon>
        <taxon>Metazoa</taxon>
        <taxon>Ecdysozoa</taxon>
        <taxon>Arthropoda</taxon>
        <taxon>Hexapoda</taxon>
        <taxon>Collembola</taxon>
        <taxon>Symphypleona</taxon>
        <taxon>Sminthuridae</taxon>
        <taxon>Allacma</taxon>
    </lineage>
</organism>
<evidence type="ECO:0000313" key="3">
    <source>
        <dbReference type="Proteomes" id="UP000708208"/>
    </source>
</evidence>
<reference evidence="2" key="1">
    <citation type="submission" date="2021-06" db="EMBL/GenBank/DDBJ databases">
        <authorList>
            <person name="Hodson N. C."/>
            <person name="Mongue J. A."/>
            <person name="Jaron S. K."/>
        </authorList>
    </citation>
    <scope>NUCLEOTIDE SEQUENCE</scope>
</reference>
<dbReference type="Proteomes" id="UP000708208">
    <property type="component" value="Unassembled WGS sequence"/>
</dbReference>
<gene>
    <name evidence="2" type="ORF">AFUS01_LOCUS35305</name>
</gene>
<feature type="region of interest" description="Disordered" evidence="1">
    <location>
        <begin position="179"/>
        <end position="210"/>
    </location>
</feature>
<comment type="caution">
    <text evidence="2">The sequence shown here is derived from an EMBL/GenBank/DDBJ whole genome shotgun (WGS) entry which is preliminary data.</text>
</comment>
<evidence type="ECO:0000313" key="2">
    <source>
        <dbReference type="EMBL" id="CAG7825181.1"/>
    </source>
</evidence>
<accession>A0A8J2L0X1</accession>
<dbReference type="EMBL" id="CAJVCH010535315">
    <property type="protein sequence ID" value="CAG7825181.1"/>
    <property type="molecule type" value="Genomic_DNA"/>
</dbReference>
<name>A0A8J2L0X1_9HEXA</name>
<proteinExistence type="predicted"/>
<keyword evidence="3" id="KW-1185">Reference proteome</keyword>
<protein>
    <submittedName>
        <fullName evidence="2">Uncharacterized protein</fullName>
    </submittedName>
</protein>